<dbReference type="AlphaFoldDB" id="A0A0B4EPQ6"/>
<name>A0A0B4EPQ6_METAF</name>
<comment type="caution">
    <text evidence="2">The sequence shown here is derived from an EMBL/GenBank/DDBJ whole genome shotgun (WGS) entry which is preliminary data.</text>
</comment>
<dbReference type="EMBL" id="AZNF01000009">
    <property type="protein sequence ID" value="KID64005.1"/>
    <property type="molecule type" value="Genomic_DNA"/>
</dbReference>
<dbReference type="HOGENOM" id="CLU_019692_1_1_1"/>
<dbReference type="InterPro" id="IPR004843">
    <property type="entry name" value="Calcineurin-like_PHP"/>
</dbReference>
<feature type="domain" description="Calcineurin-like phosphoesterase" evidence="1">
    <location>
        <begin position="45"/>
        <end position="157"/>
    </location>
</feature>
<reference evidence="2 3" key="1">
    <citation type="journal article" date="2014" name="Proc. Natl. Acad. Sci. U.S.A.">
        <title>Trajectory and genomic determinants of fungal-pathogen speciation and host adaptation.</title>
        <authorList>
            <person name="Hu X."/>
            <person name="Xiao G."/>
            <person name="Zheng P."/>
            <person name="Shang Y."/>
            <person name="Su Y."/>
            <person name="Zhang X."/>
            <person name="Liu X."/>
            <person name="Zhan S."/>
            <person name="St Leger R.J."/>
            <person name="Wang C."/>
        </authorList>
    </citation>
    <scope>NUCLEOTIDE SEQUENCE [LARGE SCALE GENOMIC DNA]</scope>
    <source>
        <strain evidence="2 3">ARSEF 549</strain>
    </source>
</reference>
<dbReference type="PANTHER" id="PTHR32440:SF11">
    <property type="entry name" value="METALLOPHOSPHOESTERASE DOMAIN-CONTAINING PROTEIN"/>
    <property type="match status" value="1"/>
</dbReference>
<dbReference type="OrthoDB" id="783096at2759"/>
<protein>
    <submittedName>
        <fullName evidence="2">Metallophosphoesterase</fullName>
    </submittedName>
</protein>
<sequence>MLRIVYLAADLASRVSRQLLMPRAANDDILPPLKFNDNGTFQMSIFSDMHFGQSESSTGPAQDRNTVRVIGDVLDFDRPDLVVLNGDLINGDTTQSHNSTHYIDQIVAPMVRRNLTWASTYGNHDHSASADSGDILKREHMWPGARTRNMVTAKDAGTTNYHLPVYSAACARDGCAPELILWFFDSRGGYYFQGAAQANWVHASAVAWFRETNDLLTKKHQRAIPSLAFVHIPIHATWAVQTRARPRPHYQPGINDKLAVSQQGEGWCPNNSQQATCDYGGQDEPFMQALVDVPGLMGLFYGHDHGKTWCHRWDSRLPGMDVAGNGLSLCYGQHSGYGGYGDWIRGARQIVVRRDELADLAVETYVRLESGAVVGAVTLNSTFNSDCERYPPTQNQFTYMDKTVNGRVKVFLSESTRLGGWDVWASGYYAVAWVVFWHVFF</sequence>
<dbReference type="CDD" id="cd07383">
    <property type="entry name" value="MPP_Dcr2"/>
    <property type="match status" value="1"/>
</dbReference>
<feature type="non-terminal residue" evidence="2">
    <location>
        <position position="1"/>
    </location>
</feature>
<dbReference type="Pfam" id="PF00149">
    <property type="entry name" value="Metallophos"/>
    <property type="match status" value="1"/>
</dbReference>
<evidence type="ECO:0000313" key="3">
    <source>
        <dbReference type="Proteomes" id="UP000031186"/>
    </source>
</evidence>
<dbReference type="GO" id="GO:0005737">
    <property type="term" value="C:cytoplasm"/>
    <property type="evidence" value="ECO:0007669"/>
    <property type="project" value="TreeGrafter"/>
</dbReference>
<dbReference type="PANTHER" id="PTHR32440">
    <property type="entry name" value="PHOSPHATASE DCR2-RELATED-RELATED"/>
    <property type="match status" value="1"/>
</dbReference>
<dbReference type="GO" id="GO:0016788">
    <property type="term" value="F:hydrolase activity, acting on ester bonds"/>
    <property type="evidence" value="ECO:0007669"/>
    <property type="project" value="TreeGrafter"/>
</dbReference>
<keyword evidence="3" id="KW-1185">Reference proteome</keyword>
<proteinExistence type="predicted"/>
<accession>A0A0B4EPQ6</accession>
<dbReference type="Proteomes" id="UP000031186">
    <property type="component" value="Unassembled WGS sequence"/>
</dbReference>
<dbReference type="SUPFAM" id="SSF56300">
    <property type="entry name" value="Metallo-dependent phosphatases"/>
    <property type="match status" value="1"/>
</dbReference>
<organism evidence="2 3">
    <name type="scientific">Metarhizium anisopliae (strain ARSEF 549)</name>
    <dbReference type="NCBI Taxonomy" id="3151832"/>
    <lineage>
        <taxon>Eukaryota</taxon>
        <taxon>Fungi</taxon>
        <taxon>Dikarya</taxon>
        <taxon>Ascomycota</taxon>
        <taxon>Pezizomycotina</taxon>
        <taxon>Sordariomycetes</taxon>
        <taxon>Hypocreomycetidae</taxon>
        <taxon>Hypocreales</taxon>
        <taxon>Clavicipitaceae</taxon>
        <taxon>Metarhizium</taxon>
    </lineage>
</organism>
<evidence type="ECO:0000259" key="1">
    <source>
        <dbReference type="Pfam" id="PF00149"/>
    </source>
</evidence>
<gene>
    <name evidence="2" type="ORF">MAN_07176</name>
</gene>
<dbReference type="VEuPathDB" id="FungiDB:MAN_07176"/>
<dbReference type="Gene3D" id="3.60.21.10">
    <property type="match status" value="1"/>
</dbReference>
<dbReference type="InterPro" id="IPR029052">
    <property type="entry name" value="Metallo-depent_PP-like"/>
</dbReference>
<evidence type="ECO:0000313" key="2">
    <source>
        <dbReference type="EMBL" id="KID64005.1"/>
    </source>
</evidence>